<feature type="domain" description="Phosphoribosyltransferase" evidence="1">
    <location>
        <begin position="9"/>
        <end position="179"/>
    </location>
</feature>
<dbReference type="CDD" id="cd06223">
    <property type="entry name" value="PRTases_typeI"/>
    <property type="match status" value="1"/>
</dbReference>
<evidence type="ECO:0000313" key="2">
    <source>
        <dbReference type="EMBL" id="CAA0107567.1"/>
    </source>
</evidence>
<keyword evidence="2" id="KW-0808">Transferase</keyword>
<dbReference type="InterPro" id="IPR000836">
    <property type="entry name" value="PRTase_dom"/>
</dbReference>
<gene>
    <name evidence="2" type="ORF">STARVERO_03477</name>
</gene>
<accession>A0A5S9PTA3</accession>
<dbReference type="SUPFAM" id="SSF53271">
    <property type="entry name" value="PRTase-like"/>
    <property type="match status" value="1"/>
</dbReference>
<dbReference type="InterPro" id="IPR029057">
    <property type="entry name" value="PRTase-like"/>
</dbReference>
<keyword evidence="3" id="KW-1185">Reference proteome</keyword>
<organism evidence="2 3">
    <name type="scientific">Starkeya nomas</name>
    <dbReference type="NCBI Taxonomy" id="2666134"/>
    <lineage>
        <taxon>Bacteria</taxon>
        <taxon>Pseudomonadati</taxon>
        <taxon>Pseudomonadota</taxon>
        <taxon>Alphaproteobacteria</taxon>
        <taxon>Hyphomicrobiales</taxon>
        <taxon>Xanthobacteraceae</taxon>
        <taxon>Starkeya</taxon>
    </lineage>
</organism>
<name>A0A5S9PTA3_9HYPH</name>
<dbReference type="EMBL" id="CACSAS010000001">
    <property type="protein sequence ID" value="CAA0107567.1"/>
    <property type="molecule type" value="Genomic_DNA"/>
</dbReference>
<dbReference type="GO" id="GO:0016740">
    <property type="term" value="F:transferase activity"/>
    <property type="evidence" value="ECO:0007669"/>
    <property type="project" value="UniProtKB-KW"/>
</dbReference>
<dbReference type="Gene3D" id="3.30.1310.20">
    <property type="entry name" value="PRTase-like"/>
    <property type="match status" value="1"/>
</dbReference>
<dbReference type="AlphaFoldDB" id="A0A5S9PTA3"/>
<evidence type="ECO:0000313" key="3">
    <source>
        <dbReference type="Proteomes" id="UP000433050"/>
    </source>
</evidence>
<dbReference type="Gene3D" id="3.40.50.2020">
    <property type="match status" value="1"/>
</dbReference>
<proteinExistence type="predicted"/>
<dbReference type="RefSeq" id="WP_159600364.1">
    <property type="nucleotide sequence ID" value="NZ_CACSAS010000001.1"/>
</dbReference>
<dbReference type="Proteomes" id="UP000433050">
    <property type="component" value="Unassembled WGS sequence"/>
</dbReference>
<protein>
    <submittedName>
        <fullName evidence="2">Phosphoribosyl transferase</fullName>
    </submittedName>
</protein>
<evidence type="ECO:0000259" key="1">
    <source>
        <dbReference type="Pfam" id="PF00156"/>
    </source>
</evidence>
<reference evidence="2 3" key="1">
    <citation type="submission" date="2019-12" db="EMBL/GenBank/DDBJ databases">
        <authorList>
            <person name="Reyes-Prieto M."/>
        </authorList>
    </citation>
    <scope>NUCLEOTIDE SEQUENCE [LARGE SCALE GENOMIC DNA]</scope>
    <source>
        <strain evidence="2">HF14-78462</strain>
    </source>
</reference>
<sequence>MVFADRSDAGRRLAAALLPYRTKRPVVLALPRGGVPVAAEVARALAAPLDLVLVRKIGLPWQPELAIGAVVDGAEPVIVRNEEIIAHEGVGEAEFQRVCRRELAEIERRRARYLGARERAEIAGRVVIVVDDGIATGATVKAALRAIRRREPAQLVLAVPVAPPEAVAELRPEVDDLVCLEMPERFGALGHFYRDFGQLGDEEVIATLARFPVRPPSPA</sequence>
<dbReference type="Pfam" id="PF00156">
    <property type="entry name" value="Pribosyltran"/>
    <property type="match status" value="1"/>
</dbReference>